<evidence type="ECO:0000313" key="2">
    <source>
        <dbReference type="Proteomes" id="UP000812287"/>
    </source>
</evidence>
<evidence type="ECO:0000313" key="1">
    <source>
        <dbReference type="EMBL" id="KAG7439740.1"/>
    </source>
</evidence>
<proteinExistence type="predicted"/>
<keyword evidence="2" id="KW-1185">Reference proteome</keyword>
<organism evidence="1 2">
    <name type="scientific">Guyanagaster necrorhizus</name>
    <dbReference type="NCBI Taxonomy" id="856835"/>
    <lineage>
        <taxon>Eukaryota</taxon>
        <taxon>Fungi</taxon>
        <taxon>Dikarya</taxon>
        <taxon>Basidiomycota</taxon>
        <taxon>Agaricomycotina</taxon>
        <taxon>Agaricomycetes</taxon>
        <taxon>Agaricomycetidae</taxon>
        <taxon>Agaricales</taxon>
        <taxon>Marasmiineae</taxon>
        <taxon>Physalacriaceae</taxon>
        <taxon>Guyanagaster</taxon>
    </lineage>
</organism>
<dbReference type="Proteomes" id="UP000812287">
    <property type="component" value="Unassembled WGS sequence"/>
</dbReference>
<dbReference type="GeneID" id="66100364"/>
<accession>A0A9P7VG27</accession>
<dbReference type="EMBL" id="MU250585">
    <property type="protein sequence ID" value="KAG7439740.1"/>
    <property type="molecule type" value="Genomic_DNA"/>
</dbReference>
<sequence>MSLQVGINAKKLKRYTKRRVPTGGSIIECTKSRQDSVFPDPELQLPLISNIVLSPAGVSTFFWLADTTPILDMPVVESGVAGGVLDSIQIRPVENILTKDAVLQPRTSIIVNQAGGQHIACRHVREITYAQCIINALKLRQSQGWCTAKDEKRSVLYHQQPIHYIGYGVTTNITAFHERPTDFTRSPGVQFPYPNHIRKLLLLSRVGVALESATRARRKLIPLFMDELG</sequence>
<comment type="caution">
    <text evidence="1">The sequence shown here is derived from an EMBL/GenBank/DDBJ whole genome shotgun (WGS) entry which is preliminary data.</text>
</comment>
<protein>
    <submittedName>
        <fullName evidence="1">Uncharacterized protein</fullName>
    </submittedName>
</protein>
<dbReference type="AlphaFoldDB" id="A0A9P7VG27"/>
<reference evidence="1" key="1">
    <citation type="submission" date="2020-11" db="EMBL/GenBank/DDBJ databases">
        <title>Adaptations for nitrogen fixation in a non-lichenized fungal sporocarp promotes dispersal by wood-feeding termites.</title>
        <authorList>
            <consortium name="DOE Joint Genome Institute"/>
            <person name="Koch R.A."/>
            <person name="Yoon G."/>
            <person name="Arayal U."/>
            <person name="Lail K."/>
            <person name="Amirebrahimi M."/>
            <person name="Labutti K."/>
            <person name="Lipzen A."/>
            <person name="Riley R."/>
            <person name="Barry K."/>
            <person name="Henrissat B."/>
            <person name="Grigoriev I.V."/>
            <person name="Herr J.R."/>
            <person name="Aime M.C."/>
        </authorList>
    </citation>
    <scope>NUCLEOTIDE SEQUENCE</scope>
    <source>
        <strain evidence="1">MCA 3950</strain>
    </source>
</reference>
<name>A0A9P7VG27_9AGAR</name>
<dbReference type="RefSeq" id="XP_043033240.1">
    <property type="nucleotide sequence ID" value="XM_043178077.1"/>
</dbReference>
<gene>
    <name evidence="1" type="ORF">BT62DRAFT_1013550</name>
</gene>